<keyword evidence="1" id="KW-0472">Membrane</keyword>
<name>A0A143Z009_9LACT</name>
<dbReference type="OrthoDB" id="9789229at2"/>
<feature type="transmembrane region" description="Helical" evidence="1">
    <location>
        <begin position="21"/>
        <end position="42"/>
    </location>
</feature>
<feature type="transmembrane region" description="Helical" evidence="1">
    <location>
        <begin position="162"/>
        <end position="182"/>
    </location>
</feature>
<evidence type="ECO:0000313" key="3">
    <source>
        <dbReference type="Proteomes" id="UP000242754"/>
    </source>
</evidence>
<keyword evidence="1" id="KW-0812">Transmembrane</keyword>
<keyword evidence="1" id="KW-1133">Transmembrane helix</keyword>
<accession>A0A143Z009</accession>
<dbReference type="EMBL" id="FJNE01000008">
    <property type="protein sequence ID" value="CZQ99970.1"/>
    <property type="molecule type" value="Genomic_DNA"/>
</dbReference>
<evidence type="ECO:0000256" key="1">
    <source>
        <dbReference type="SAM" id="Phobius"/>
    </source>
</evidence>
<dbReference type="STRING" id="140314.SAMN04488076_1384"/>
<feature type="transmembrane region" description="Helical" evidence="1">
    <location>
        <begin position="54"/>
        <end position="72"/>
    </location>
</feature>
<proteinExistence type="predicted"/>
<dbReference type="InterPro" id="IPR010540">
    <property type="entry name" value="CmpB_TMEM229"/>
</dbReference>
<reference evidence="2 3" key="1">
    <citation type="submission" date="2016-02" db="EMBL/GenBank/DDBJ databases">
        <authorList>
            <person name="Wen L."/>
            <person name="He K."/>
            <person name="Yang H."/>
        </authorList>
    </citation>
    <scope>NUCLEOTIDE SEQUENCE [LARGE SCALE GENOMIC DNA]</scope>
    <source>
        <strain evidence="2">Trichococcus palustris</strain>
    </source>
</reference>
<dbReference type="Proteomes" id="UP000242754">
    <property type="component" value="Unassembled WGS sequence"/>
</dbReference>
<protein>
    <submittedName>
        <fullName evidence="2">Uncharacterized protein</fullName>
    </submittedName>
</protein>
<keyword evidence="3" id="KW-1185">Reference proteome</keyword>
<dbReference type="AlphaFoldDB" id="A0A143Z009"/>
<evidence type="ECO:0000313" key="2">
    <source>
        <dbReference type="EMBL" id="CZQ99970.1"/>
    </source>
</evidence>
<dbReference type="Pfam" id="PF06541">
    <property type="entry name" value="ABC_trans_CmpB"/>
    <property type="match status" value="1"/>
</dbReference>
<gene>
    <name evidence="2" type="ORF">Tpal_2448</name>
</gene>
<feature type="transmembrane region" description="Helical" evidence="1">
    <location>
        <begin position="123"/>
        <end position="141"/>
    </location>
</feature>
<sequence length="222" mass="25818">MKYSGKKQEKSFASGMNFYKLVWIFVFFSIYGYVFETTANLIEYGYFYNRQGLIYGPFSQVYGMGAIFLILCAEKLKMKKFVHLFLLCFLVGTIFEYVASFLQESVFGATSWDYKAMPFNINGRVNLLFSLAWGLGGAVALKWLYPVTNRLIESFPYKKGIILTWLIFSFLCYDIFISAAAVKRQQERLMAIAPTNSFEMYLDKKYPDSYLEKIYPGMVFKK</sequence>
<feature type="transmembrane region" description="Helical" evidence="1">
    <location>
        <begin position="84"/>
        <end position="103"/>
    </location>
</feature>
<organism evidence="2 3">
    <name type="scientific">Trichococcus palustris</name>
    <dbReference type="NCBI Taxonomy" id="140314"/>
    <lineage>
        <taxon>Bacteria</taxon>
        <taxon>Bacillati</taxon>
        <taxon>Bacillota</taxon>
        <taxon>Bacilli</taxon>
        <taxon>Lactobacillales</taxon>
        <taxon>Carnobacteriaceae</taxon>
        <taxon>Trichococcus</taxon>
    </lineage>
</organism>
<dbReference type="RefSeq" id="WP_087033993.1">
    <property type="nucleotide sequence ID" value="NZ_FOTD01000038.1"/>
</dbReference>